<keyword evidence="4" id="KW-0539">Nucleus</keyword>
<evidence type="ECO:0000256" key="2">
    <source>
        <dbReference type="ARBA" id="ARBA00023125"/>
    </source>
</evidence>
<evidence type="ECO:0000256" key="4">
    <source>
        <dbReference type="ARBA" id="ARBA00023242"/>
    </source>
</evidence>
<keyword evidence="1" id="KW-0805">Transcription regulation</keyword>
<sequence>MAFSIPPCYRFKSTEQELITLFLEPKAMGFPLTCDRIIDRNLYGENRAPWNVFSDNDPWEIVGDSEVDVLKKEIYVFTKLEKNRRSLIVRVAGCGTWDGKSLPKEIKNCENKIIGFKKSFTFKVTGNLTRDELNKKHGHWIMHEYTLNISPSEVVGNTDYAVCRISCVKEESRPTEMSDIESPSLMEEMTGNQALHDQELNSEPDLSRPTEMSDIEFPSLIEEMTWNQALHDLDLSRPTEMSDIEFPSLIEEMTRNQALHDQEQNSEANLPLPEMTREEGLRCIEEYFTFPDNLYV</sequence>
<dbReference type="EMBL" id="CACTIH010001987">
    <property type="protein sequence ID" value="CAA2970885.1"/>
    <property type="molecule type" value="Genomic_DNA"/>
</dbReference>
<organism evidence="6 7">
    <name type="scientific">Olea europaea subsp. europaea</name>
    <dbReference type="NCBI Taxonomy" id="158383"/>
    <lineage>
        <taxon>Eukaryota</taxon>
        <taxon>Viridiplantae</taxon>
        <taxon>Streptophyta</taxon>
        <taxon>Embryophyta</taxon>
        <taxon>Tracheophyta</taxon>
        <taxon>Spermatophyta</taxon>
        <taxon>Magnoliopsida</taxon>
        <taxon>eudicotyledons</taxon>
        <taxon>Gunneridae</taxon>
        <taxon>Pentapetalae</taxon>
        <taxon>asterids</taxon>
        <taxon>lamiids</taxon>
        <taxon>Lamiales</taxon>
        <taxon>Oleaceae</taxon>
        <taxon>Oleeae</taxon>
        <taxon>Olea</taxon>
    </lineage>
</organism>
<dbReference type="InterPro" id="IPR036093">
    <property type="entry name" value="NAC_dom_sf"/>
</dbReference>
<dbReference type="OrthoDB" id="1622899at2759"/>
<keyword evidence="2" id="KW-0238">DNA-binding</keyword>
<evidence type="ECO:0000256" key="3">
    <source>
        <dbReference type="ARBA" id="ARBA00023163"/>
    </source>
</evidence>
<dbReference type="GO" id="GO:0003677">
    <property type="term" value="F:DNA binding"/>
    <property type="evidence" value="ECO:0007669"/>
    <property type="project" value="UniProtKB-KW"/>
</dbReference>
<feature type="domain" description="NAC" evidence="5">
    <location>
        <begin position="5"/>
        <end position="168"/>
    </location>
</feature>
<comment type="caution">
    <text evidence="6">The sequence shown here is derived from an EMBL/GenBank/DDBJ whole genome shotgun (WGS) entry which is preliminary data.</text>
</comment>
<gene>
    <name evidence="6" type="ORF">OLEA9_A116951</name>
</gene>
<dbReference type="GO" id="GO:0048731">
    <property type="term" value="P:system development"/>
    <property type="evidence" value="ECO:0007669"/>
    <property type="project" value="TreeGrafter"/>
</dbReference>
<reference evidence="6 7" key="1">
    <citation type="submission" date="2019-12" db="EMBL/GenBank/DDBJ databases">
        <authorList>
            <person name="Alioto T."/>
            <person name="Alioto T."/>
            <person name="Gomez Garrido J."/>
        </authorList>
    </citation>
    <scope>NUCLEOTIDE SEQUENCE [LARGE SCALE GENOMIC DNA]</scope>
</reference>
<dbReference type="Gramene" id="OE9A116951T1">
    <property type="protein sequence ID" value="OE9A116951C1"/>
    <property type="gene ID" value="OE9A116951"/>
</dbReference>
<keyword evidence="3" id="KW-0804">Transcription</keyword>
<dbReference type="GO" id="GO:0006355">
    <property type="term" value="P:regulation of DNA-templated transcription"/>
    <property type="evidence" value="ECO:0007669"/>
    <property type="project" value="InterPro"/>
</dbReference>
<dbReference type="Proteomes" id="UP000594638">
    <property type="component" value="Unassembled WGS sequence"/>
</dbReference>
<dbReference type="Pfam" id="PF02365">
    <property type="entry name" value="NAM"/>
    <property type="match status" value="1"/>
</dbReference>
<dbReference type="PANTHER" id="PTHR31719">
    <property type="entry name" value="NAC TRANSCRIPTION FACTOR 56"/>
    <property type="match status" value="1"/>
</dbReference>
<dbReference type="Gene3D" id="2.170.150.80">
    <property type="entry name" value="NAC domain"/>
    <property type="match status" value="1"/>
</dbReference>
<keyword evidence="7" id="KW-1185">Reference proteome</keyword>
<dbReference type="PROSITE" id="PS51005">
    <property type="entry name" value="NAC"/>
    <property type="match status" value="1"/>
</dbReference>
<accession>A0A8S0QXW1</accession>
<dbReference type="AlphaFoldDB" id="A0A8S0QXW1"/>
<evidence type="ECO:0000256" key="1">
    <source>
        <dbReference type="ARBA" id="ARBA00023015"/>
    </source>
</evidence>
<proteinExistence type="predicted"/>
<dbReference type="InterPro" id="IPR003441">
    <property type="entry name" value="NAC-dom"/>
</dbReference>
<evidence type="ECO:0000313" key="7">
    <source>
        <dbReference type="Proteomes" id="UP000594638"/>
    </source>
</evidence>
<dbReference type="PANTHER" id="PTHR31719:SF43">
    <property type="entry name" value="NAC TRANSCRIPTION FACTOR 56"/>
    <property type="match status" value="1"/>
</dbReference>
<dbReference type="SUPFAM" id="SSF101941">
    <property type="entry name" value="NAC domain"/>
    <property type="match status" value="1"/>
</dbReference>
<evidence type="ECO:0000259" key="5">
    <source>
        <dbReference type="PROSITE" id="PS51005"/>
    </source>
</evidence>
<protein>
    <submittedName>
        <fullName evidence="6">NAC domain-containing 83-like</fullName>
    </submittedName>
</protein>
<evidence type="ECO:0000313" key="6">
    <source>
        <dbReference type="EMBL" id="CAA2970885.1"/>
    </source>
</evidence>
<name>A0A8S0QXW1_OLEEU</name>